<keyword evidence="2" id="KW-0520">NAD</keyword>
<evidence type="ECO:0000259" key="4">
    <source>
        <dbReference type="SMART" id="SM00984"/>
    </source>
</evidence>
<dbReference type="NCBIfam" id="TIGR03026">
    <property type="entry name" value="NDP-sugDHase"/>
    <property type="match status" value="1"/>
</dbReference>
<dbReference type="SUPFAM" id="SSF52413">
    <property type="entry name" value="UDP-glucose/GDP-mannose dehydrogenase C-terminal domain"/>
    <property type="match status" value="1"/>
</dbReference>
<dbReference type="GO" id="GO:0016616">
    <property type="term" value="F:oxidoreductase activity, acting on the CH-OH group of donors, NAD or NADP as acceptor"/>
    <property type="evidence" value="ECO:0007669"/>
    <property type="project" value="InterPro"/>
</dbReference>
<sequence>MGSSAESAEFEFDVCVVGGCGHVGLPLAIVMAHRDLRVAIDDIDTGAVEMVRSGRMPFVEEKAEPMLAEVINRNLIADNDPTLISRSRMVVVIIGTPVDEHLNPTFHKIHRFFESLMPYFVDGQCIILRSTVYPGTTERLDALVRAAGRSVHVAFCPERIAQGRAMRELVELPQIVAGCDDEATRVATDLFSRIAPSIVTMRPIEAELTKIFANVWRYIQFATANQFFMIATDFGMDFYRIYDALTRDYPRMAGLPKSGFAAGPCLFKDTMQLAAATESRFSLGHAAMLINEGLPNFVVEHMKSRYPLQDLTVGILGMAFKGDSDDTRESLSYKLRKILEYEAAAVICTDPFVEDPRLIPLDAAVEQSDILVLGAPHSDYRALVIPDDKPVVDIWNFFGKGAQLT</sequence>
<dbReference type="InterPro" id="IPR017476">
    <property type="entry name" value="UDP-Glc/GDP-Man"/>
</dbReference>
<dbReference type="InterPro" id="IPR001732">
    <property type="entry name" value="UDP-Glc/GDP-Man_DH_N"/>
</dbReference>
<dbReference type="SUPFAM" id="SSF48179">
    <property type="entry name" value="6-phosphogluconate dehydrogenase C-terminal domain-like"/>
    <property type="match status" value="1"/>
</dbReference>
<dbReference type="InterPro" id="IPR014027">
    <property type="entry name" value="UDP-Glc/GDP-Man_DH_C"/>
</dbReference>
<gene>
    <name evidence="5" type="ORF">MSEO_09710</name>
</gene>
<evidence type="ECO:0000313" key="6">
    <source>
        <dbReference type="Proteomes" id="UP000466632"/>
    </source>
</evidence>
<dbReference type="SMART" id="SM00984">
    <property type="entry name" value="UDPG_MGDP_dh_C"/>
    <property type="match status" value="1"/>
</dbReference>
<feature type="domain" description="UDP-glucose/GDP-mannose dehydrogenase C-terminal" evidence="4">
    <location>
        <begin position="314"/>
        <end position="400"/>
    </location>
</feature>
<accession>A0A7I7NX97</accession>
<organism evidence="5 6">
    <name type="scientific">Mycobacterium seoulense</name>
    <dbReference type="NCBI Taxonomy" id="386911"/>
    <lineage>
        <taxon>Bacteria</taxon>
        <taxon>Bacillati</taxon>
        <taxon>Actinomycetota</taxon>
        <taxon>Actinomycetes</taxon>
        <taxon>Mycobacteriales</taxon>
        <taxon>Mycobacteriaceae</taxon>
        <taxon>Mycobacterium</taxon>
    </lineage>
</organism>
<dbReference type="InterPro" id="IPR028359">
    <property type="entry name" value="UDP_ManNAc/GlcNAc_DH"/>
</dbReference>
<dbReference type="Proteomes" id="UP000466632">
    <property type="component" value="Chromosome"/>
</dbReference>
<dbReference type="GO" id="GO:0016628">
    <property type="term" value="F:oxidoreductase activity, acting on the CH-CH group of donors, NAD or NADP as acceptor"/>
    <property type="evidence" value="ECO:0007669"/>
    <property type="project" value="InterPro"/>
</dbReference>
<dbReference type="PANTHER" id="PTHR43491">
    <property type="entry name" value="UDP-N-ACETYL-D-MANNOSAMINE DEHYDROGENASE"/>
    <property type="match status" value="1"/>
</dbReference>
<dbReference type="RefSeq" id="WP_163676661.1">
    <property type="nucleotide sequence ID" value="NZ_AP022582.1"/>
</dbReference>
<dbReference type="Pfam" id="PF03721">
    <property type="entry name" value="UDPG_MGDP_dh_N"/>
    <property type="match status" value="1"/>
</dbReference>
<dbReference type="KEGG" id="mseo:MSEO_09710"/>
<proteinExistence type="inferred from homology"/>
<dbReference type="GO" id="GO:0051287">
    <property type="term" value="F:NAD binding"/>
    <property type="evidence" value="ECO:0007669"/>
    <property type="project" value="InterPro"/>
</dbReference>
<dbReference type="SUPFAM" id="SSF51735">
    <property type="entry name" value="NAD(P)-binding Rossmann-fold domains"/>
    <property type="match status" value="1"/>
</dbReference>
<dbReference type="AlphaFoldDB" id="A0A7I7NX97"/>
<dbReference type="Pfam" id="PF00984">
    <property type="entry name" value="UDPG_MGDP_dh"/>
    <property type="match status" value="1"/>
</dbReference>
<dbReference type="PIRSF" id="PIRSF000124">
    <property type="entry name" value="UDPglc_GDPman_dh"/>
    <property type="match status" value="1"/>
</dbReference>
<dbReference type="PIRSF" id="PIRSF500136">
    <property type="entry name" value="UDP_ManNAc_DH"/>
    <property type="match status" value="1"/>
</dbReference>
<evidence type="ECO:0000256" key="2">
    <source>
        <dbReference type="ARBA" id="ARBA00023027"/>
    </source>
</evidence>
<dbReference type="Pfam" id="PF03720">
    <property type="entry name" value="UDPG_MGDP_dh_C"/>
    <property type="match status" value="1"/>
</dbReference>
<dbReference type="InterPro" id="IPR036291">
    <property type="entry name" value="NAD(P)-bd_dom_sf"/>
</dbReference>
<keyword evidence="1" id="KW-0560">Oxidoreductase</keyword>
<dbReference type="InterPro" id="IPR014026">
    <property type="entry name" value="UDP-Glc/GDP-Man_DH_dimer"/>
</dbReference>
<evidence type="ECO:0000313" key="5">
    <source>
        <dbReference type="EMBL" id="BBY00472.1"/>
    </source>
</evidence>
<reference evidence="5 6" key="1">
    <citation type="journal article" date="2019" name="Emerg. Microbes Infect.">
        <title>Comprehensive subspecies identification of 175 nontuberculous mycobacteria species based on 7547 genomic profiles.</title>
        <authorList>
            <person name="Matsumoto Y."/>
            <person name="Kinjo T."/>
            <person name="Motooka D."/>
            <person name="Nabeya D."/>
            <person name="Jung N."/>
            <person name="Uechi K."/>
            <person name="Horii T."/>
            <person name="Iida T."/>
            <person name="Fujita J."/>
            <person name="Nakamura S."/>
        </authorList>
    </citation>
    <scope>NUCLEOTIDE SEQUENCE [LARGE SCALE GENOMIC DNA]</scope>
    <source>
        <strain evidence="5 6">JCM 16018</strain>
    </source>
</reference>
<dbReference type="PANTHER" id="PTHR43491:SF1">
    <property type="entry name" value="UDP-N-ACETYL-D-MANNOSAMINE DEHYDROGENASE"/>
    <property type="match status" value="1"/>
</dbReference>
<comment type="similarity">
    <text evidence="3">Belongs to the UDP-glucose/GDP-mannose dehydrogenase family.</text>
</comment>
<keyword evidence="6" id="KW-1185">Reference proteome</keyword>
<protein>
    <submittedName>
        <fullName evidence="5">UDP-N-acetyl-D-mannosamine dehydrogenase</fullName>
    </submittedName>
</protein>
<dbReference type="Gene3D" id="3.40.50.720">
    <property type="entry name" value="NAD(P)-binding Rossmann-like Domain"/>
    <property type="match status" value="2"/>
</dbReference>
<evidence type="ECO:0000256" key="1">
    <source>
        <dbReference type="ARBA" id="ARBA00023002"/>
    </source>
</evidence>
<evidence type="ECO:0000256" key="3">
    <source>
        <dbReference type="PIRNR" id="PIRNR000124"/>
    </source>
</evidence>
<dbReference type="InterPro" id="IPR008927">
    <property type="entry name" value="6-PGluconate_DH-like_C_sf"/>
</dbReference>
<dbReference type="GO" id="GO:0000271">
    <property type="term" value="P:polysaccharide biosynthetic process"/>
    <property type="evidence" value="ECO:0007669"/>
    <property type="project" value="InterPro"/>
</dbReference>
<dbReference type="EMBL" id="AP022582">
    <property type="protein sequence ID" value="BBY00472.1"/>
    <property type="molecule type" value="Genomic_DNA"/>
</dbReference>
<name>A0A7I7NX97_9MYCO</name>
<dbReference type="InterPro" id="IPR036220">
    <property type="entry name" value="UDP-Glc/GDP-Man_DH_C_sf"/>
</dbReference>